<dbReference type="FunCoup" id="A0A1E5R0F7">
    <property type="interactions" value="87"/>
</dbReference>
<feature type="region of interest" description="Disordered" evidence="2">
    <location>
        <begin position="144"/>
        <end position="170"/>
    </location>
</feature>
<feature type="compositionally biased region" description="Low complexity" evidence="2">
    <location>
        <begin position="80"/>
        <end position="89"/>
    </location>
</feature>
<feature type="compositionally biased region" description="Acidic residues" evidence="2">
    <location>
        <begin position="158"/>
        <end position="167"/>
    </location>
</feature>
<feature type="compositionally biased region" description="Polar residues" evidence="2">
    <location>
        <begin position="871"/>
        <end position="890"/>
    </location>
</feature>
<feature type="region of interest" description="Disordered" evidence="2">
    <location>
        <begin position="41"/>
        <end position="122"/>
    </location>
</feature>
<feature type="compositionally biased region" description="Polar residues" evidence="2">
    <location>
        <begin position="345"/>
        <end position="367"/>
    </location>
</feature>
<feature type="compositionally biased region" description="Basic and acidic residues" evidence="2">
    <location>
        <begin position="858"/>
        <end position="870"/>
    </location>
</feature>
<evidence type="ECO:0000256" key="2">
    <source>
        <dbReference type="SAM" id="MobiDB-lite"/>
    </source>
</evidence>
<comment type="caution">
    <text evidence="3">The sequence shown here is derived from an EMBL/GenBank/DDBJ whole genome shotgun (WGS) entry which is preliminary data.</text>
</comment>
<dbReference type="EMBL" id="LPNM01000012">
    <property type="protein sequence ID" value="OEJ80388.1"/>
    <property type="molecule type" value="Genomic_DNA"/>
</dbReference>
<feature type="compositionally biased region" description="Polar residues" evidence="2">
    <location>
        <begin position="934"/>
        <end position="943"/>
    </location>
</feature>
<evidence type="ECO:0000313" key="3">
    <source>
        <dbReference type="EMBL" id="OEJ80388.1"/>
    </source>
</evidence>
<evidence type="ECO:0000256" key="1">
    <source>
        <dbReference type="SAM" id="Coils"/>
    </source>
</evidence>
<feature type="compositionally biased region" description="Polar residues" evidence="2">
    <location>
        <begin position="674"/>
        <end position="694"/>
    </location>
</feature>
<feature type="compositionally biased region" description="Low complexity" evidence="2">
    <location>
        <begin position="243"/>
        <end position="253"/>
    </location>
</feature>
<feature type="region of interest" description="Disordered" evidence="2">
    <location>
        <begin position="674"/>
        <end position="736"/>
    </location>
</feature>
<feature type="region of interest" description="Disordered" evidence="2">
    <location>
        <begin position="749"/>
        <end position="783"/>
    </location>
</feature>
<feature type="compositionally biased region" description="Polar residues" evidence="2">
    <location>
        <begin position="394"/>
        <end position="408"/>
    </location>
</feature>
<feature type="coiled-coil region" evidence="1">
    <location>
        <begin position="1116"/>
        <end position="1143"/>
    </location>
</feature>
<feature type="region of interest" description="Disordered" evidence="2">
    <location>
        <begin position="822"/>
        <end position="841"/>
    </location>
</feature>
<feature type="compositionally biased region" description="Polar residues" evidence="2">
    <location>
        <begin position="417"/>
        <end position="465"/>
    </location>
</feature>
<accession>A0A1E5R0F7</accession>
<evidence type="ECO:0000313" key="4">
    <source>
        <dbReference type="Proteomes" id="UP000095728"/>
    </source>
</evidence>
<dbReference type="Proteomes" id="UP000095728">
    <property type="component" value="Unassembled WGS sequence"/>
</dbReference>
<feature type="compositionally biased region" description="Polar residues" evidence="2">
    <location>
        <begin position="757"/>
        <end position="783"/>
    </location>
</feature>
<feature type="compositionally biased region" description="Polar residues" evidence="2">
    <location>
        <begin position="94"/>
        <end position="119"/>
    </location>
</feature>
<dbReference type="InParanoid" id="A0A1E5R0F7"/>
<feature type="region of interest" description="Disordered" evidence="2">
    <location>
        <begin position="239"/>
        <end position="264"/>
    </location>
</feature>
<keyword evidence="1" id="KW-0175">Coiled coil</keyword>
<feature type="compositionally biased region" description="Polar residues" evidence="2">
    <location>
        <begin position="830"/>
        <end position="841"/>
    </location>
</feature>
<proteinExistence type="predicted"/>
<feature type="region of interest" description="Disordered" evidence="2">
    <location>
        <begin position="333"/>
        <end position="465"/>
    </location>
</feature>
<reference evidence="4" key="1">
    <citation type="journal article" date="2016" name="Genome Announc.">
        <title>Genome sequences of three species of Hanseniaspora isolated from spontaneous wine fermentations.</title>
        <authorList>
            <person name="Sternes P.R."/>
            <person name="Lee D."/>
            <person name="Kutyna D.R."/>
            <person name="Borneman A.R."/>
        </authorList>
    </citation>
    <scope>NUCLEOTIDE SEQUENCE [LARGE SCALE GENOMIC DNA]</scope>
    <source>
        <strain evidence="4">AWRI3579</strain>
    </source>
</reference>
<gene>
    <name evidence="3" type="ORF">AWRI3579_g4406</name>
</gene>
<protein>
    <submittedName>
        <fullName evidence="3">Uncharacterized protein</fullName>
    </submittedName>
</protein>
<feature type="compositionally biased region" description="Basic and acidic residues" evidence="2">
    <location>
        <begin position="695"/>
        <end position="704"/>
    </location>
</feature>
<keyword evidence="4" id="KW-1185">Reference proteome</keyword>
<feature type="compositionally biased region" description="Low complexity" evidence="2">
    <location>
        <begin position="45"/>
        <end position="60"/>
    </location>
</feature>
<organism evidence="3 4">
    <name type="scientific">Hanseniaspora osmophila</name>
    <dbReference type="NCBI Taxonomy" id="56408"/>
    <lineage>
        <taxon>Eukaryota</taxon>
        <taxon>Fungi</taxon>
        <taxon>Dikarya</taxon>
        <taxon>Ascomycota</taxon>
        <taxon>Saccharomycotina</taxon>
        <taxon>Saccharomycetes</taxon>
        <taxon>Saccharomycodales</taxon>
        <taxon>Saccharomycodaceae</taxon>
        <taxon>Hanseniaspora</taxon>
    </lineage>
</organism>
<feature type="region of interest" description="Disordered" evidence="2">
    <location>
        <begin position="853"/>
        <end position="961"/>
    </location>
</feature>
<feature type="compositionally biased region" description="Low complexity" evidence="2">
    <location>
        <begin position="716"/>
        <end position="736"/>
    </location>
</feature>
<dbReference type="AlphaFoldDB" id="A0A1E5R0F7"/>
<name>A0A1E5R0F7_9ASCO</name>
<feature type="compositionally biased region" description="Polar residues" evidence="2">
    <location>
        <begin position="705"/>
        <end position="715"/>
    </location>
</feature>
<sequence>MDAGMGAVKGRNFRNNVSGLTADPLYQQSTVTIEEQMAMVENQPTATDQQAQTSFQTQQQYPSYPAHQGSQMRMPPPPQQQQQPTYYQPKPAMSMTSQQNYYQGQQPMTQQRTSNQMRGNTMPHYRESPMAAAASHKAKATFGNIFKKKGSSRGRDDFNDDKDEDVELGPGESQLVSFNDISGFRNSGGPSYGNKNATADTAPIIPTIMSDVNADASKLNNVEYRKMLNTQKKLAMSNFGKFQQQQQQQQQQQSPMGFGSNIPRAMSMQQMPPRAMSMQNGPPGTAFQQFNAASPQFRNAGTPPQPPPSGAYSRSNSMMNGVNPMNPQIRSNPGTMQNGPPRAMTMQTRPPINQSSSQFGLGNSAQTPPALGAQQQKMGPPQQPGNMTGPRAMSMQSRPNPMTNNSFVNRPLPTKQFAANQNPTPQTNRPAGSAGQAPQTNKSSGFAEQAHKPTSNNQTVNSSPLRQTNFLRKSSSSIMLNKFTSPDYPATSGSENVENQPMELKVPLSAEEKYAKPSIPNTPVGHQKSLSANLRPASLLMSGLDNSGIDANDTGKDNQAYERDIRSNGPVKHKHSQSKAFSVFTNESSASPTKPSTGEKSMYAMANNTTDMNLYYTANQLPEQVSNSSRLRLDGQMKTEPASQHGDQFIVDGGFHSKENLSYGQNHIVERPSRYQSQDGLTQTFQGEDSSFSSRKAEPSDKNETSISSKPQHMRTTSVNSVTASTKSSATSNSKASLKKAKNFFRKFSSNKKGNSQQDTEIDSFSNKLDAGNTPSSFSSNLDQRTLHQRENEQQDFDFAKKSSELPENEDNLRLAQKESFKFRPVSASPPLNTCGNNKENLSTELWNQPFTVSSQPVEDKQNGNEETKSFHSLFSTPSMEKTNKRNVTGSFDKPVSIHSFQENTTPKDSDSFDEEPTFNSNKSLGAKKEKSVLPQTQENSPPRSRDNPFAAPLSKTSTSNKDEKVLYAPSFVSKETAKQMAPALITVNDTHNGFKSFFIDPEQLNLLNENKRLVEELAIVSKELTESFAREIELETKSKLFLNDASTKGRYGGTGNVSNNNTIDQSNYFNEMQKEMRKKSSRIVSLIQEVNEERLKRFIAEEQVLLFEKGVQPSALQLTQEIEMLKRALKEKDDEIQHLKGL</sequence>
<dbReference type="OrthoDB" id="3973060at2759"/>